<evidence type="ECO:0000259" key="3">
    <source>
        <dbReference type="PROSITE" id="PS50076"/>
    </source>
</evidence>
<dbReference type="PROSITE" id="PS50076">
    <property type="entry name" value="DNAJ_2"/>
    <property type="match status" value="1"/>
</dbReference>
<keyword evidence="2" id="KW-1133">Transmembrane helix</keyword>
<dbReference type="CDD" id="cd06257">
    <property type="entry name" value="DnaJ"/>
    <property type="match status" value="1"/>
</dbReference>
<accession>A0AAD8EKF6</accession>
<evidence type="ECO:0000256" key="1">
    <source>
        <dbReference type="SAM" id="MobiDB-lite"/>
    </source>
</evidence>
<dbReference type="InterPro" id="IPR052763">
    <property type="entry name" value="DnaJ_C4"/>
</dbReference>
<feature type="transmembrane region" description="Helical" evidence="2">
    <location>
        <begin position="163"/>
        <end position="183"/>
    </location>
</feature>
<protein>
    <recommendedName>
        <fullName evidence="3">J domain-containing protein</fullName>
    </recommendedName>
</protein>
<evidence type="ECO:0000313" key="5">
    <source>
        <dbReference type="Proteomes" id="UP001233999"/>
    </source>
</evidence>
<dbReference type="InterPro" id="IPR001623">
    <property type="entry name" value="DnaJ_domain"/>
</dbReference>
<feature type="compositionally biased region" description="Polar residues" evidence="1">
    <location>
        <begin position="253"/>
        <end position="265"/>
    </location>
</feature>
<gene>
    <name evidence="4" type="ORF">L9F63_015290</name>
</gene>
<keyword evidence="5" id="KW-1185">Reference proteome</keyword>
<dbReference type="SUPFAM" id="SSF46565">
    <property type="entry name" value="Chaperone J-domain"/>
    <property type="match status" value="1"/>
</dbReference>
<evidence type="ECO:0000256" key="2">
    <source>
        <dbReference type="SAM" id="Phobius"/>
    </source>
</evidence>
<dbReference type="EMBL" id="JASPKZ010003458">
    <property type="protein sequence ID" value="KAJ9593159.1"/>
    <property type="molecule type" value="Genomic_DNA"/>
</dbReference>
<dbReference type="SMART" id="SM00271">
    <property type="entry name" value="DnaJ"/>
    <property type="match status" value="1"/>
</dbReference>
<dbReference type="PRINTS" id="PR00625">
    <property type="entry name" value="JDOMAIN"/>
</dbReference>
<sequence>MSYQFVRLFLTSGRSFINLKRNIHFCRILSASHYDTLNLPRNCTGKEVRESFIKLSKQCHPDRNRGDPDTHAKFVKLNEAYSVLSRPDKRRAYDLTLRPLSSERYHRPPEGSPFDVYTTAYRQKVVWRDESFWEYKDKNSHGDFSQSDGYYGIKGVKRVPNGWIAIMCFAFAAFGVWLQVLLIRHSSTFNRQALDERSQEASKMLSDVQEKAQRHGNKVQLELLRRRLDVSQNTSRSFNTITTSVPEDKDNLTTESKNSYPFDTDGSSTITVTDANYYSRANLGYLGDMPHK</sequence>
<organism evidence="4 5">
    <name type="scientific">Diploptera punctata</name>
    <name type="common">Pacific beetle cockroach</name>
    <dbReference type="NCBI Taxonomy" id="6984"/>
    <lineage>
        <taxon>Eukaryota</taxon>
        <taxon>Metazoa</taxon>
        <taxon>Ecdysozoa</taxon>
        <taxon>Arthropoda</taxon>
        <taxon>Hexapoda</taxon>
        <taxon>Insecta</taxon>
        <taxon>Pterygota</taxon>
        <taxon>Neoptera</taxon>
        <taxon>Polyneoptera</taxon>
        <taxon>Dictyoptera</taxon>
        <taxon>Blattodea</taxon>
        <taxon>Blaberoidea</taxon>
        <taxon>Blaberidae</taxon>
        <taxon>Diplopterinae</taxon>
        <taxon>Diploptera</taxon>
    </lineage>
</organism>
<reference evidence="4" key="1">
    <citation type="journal article" date="2023" name="IScience">
        <title>Live-bearing cockroach genome reveals convergent evolutionary mechanisms linked to viviparity in insects and beyond.</title>
        <authorList>
            <person name="Fouks B."/>
            <person name="Harrison M.C."/>
            <person name="Mikhailova A.A."/>
            <person name="Marchal E."/>
            <person name="English S."/>
            <person name="Carruthers M."/>
            <person name="Jennings E.C."/>
            <person name="Chiamaka E.L."/>
            <person name="Frigard R.A."/>
            <person name="Pippel M."/>
            <person name="Attardo G.M."/>
            <person name="Benoit J.B."/>
            <person name="Bornberg-Bauer E."/>
            <person name="Tobe S.S."/>
        </authorList>
    </citation>
    <scope>NUCLEOTIDE SEQUENCE</scope>
    <source>
        <strain evidence="4">Stay&amp;Tobe</strain>
    </source>
</reference>
<dbReference type="Proteomes" id="UP001233999">
    <property type="component" value="Unassembled WGS sequence"/>
</dbReference>
<name>A0AAD8EKF6_DIPPU</name>
<dbReference type="Pfam" id="PF00226">
    <property type="entry name" value="DnaJ"/>
    <property type="match status" value="1"/>
</dbReference>
<comment type="caution">
    <text evidence="4">The sequence shown here is derived from an EMBL/GenBank/DDBJ whole genome shotgun (WGS) entry which is preliminary data.</text>
</comment>
<dbReference type="Gene3D" id="1.10.287.110">
    <property type="entry name" value="DnaJ domain"/>
    <property type="match status" value="1"/>
</dbReference>
<evidence type="ECO:0000313" key="4">
    <source>
        <dbReference type="EMBL" id="KAJ9593159.1"/>
    </source>
</evidence>
<feature type="domain" description="J" evidence="3">
    <location>
        <begin position="32"/>
        <end position="97"/>
    </location>
</feature>
<reference evidence="4" key="2">
    <citation type="submission" date="2023-05" db="EMBL/GenBank/DDBJ databases">
        <authorList>
            <person name="Fouks B."/>
        </authorList>
    </citation>
    <scope>NUCLEOTIDE SEQUENCE</scope>
    <source>
        <strain evidence="4">Stay&amp;Tobe</strain>
        <tissue evidence="4">Testes</tissue>
    </source>
</reference>
<feature type="region of interest" description="Disordered" evidence="1">
    <location>
        <begin position="239"/>
        <end position="265"/>
    </location>
</feature>
<proteinExistence type="predicted"/>
<dbReference type="PANTHER" id="PTHR44825:SF1">
    <property type="entry name" value="DNAJ HOMOLOG SUBFAMILY C MEMBER 4"/>
    <property type="match status" value="1"/>
</dbReference>
<keyword evidence="2" id="KW-0812">Transmembrane</keyword>
<dbReference type="InterPro" id="IPR036869">
    <property type="entry name" value="J_dom_sf"/>
</dbReference>
<keyword evidence="2" id="KW-0472">Membrane</keyword>
<dbReference type="PANTHER" id="PTHR44825">
    <property type="match status" value="1"/>
</dbReference>
<dbReference type="AlphaFoldDB" id="A0AAD8EKF6"/>